<evidence type="ECO:0000256" key="5">
    <source>
        <dbReference type="ARBA" id="ARBA00023069"/>
    </source>
</evidence>
<dbReference type="GO" id="GO:0070286">
    <property type="term" value="P:axonemal dynein complex assembly"/>
    <property type="evidence" value="ECO:0000318"/>
    <property type="project" value="GO_Central"/>
</dbReference>
<keyword evidence="2" id="KW-0963">Cytoplasm</keyword>
<name>D8QYX5_SELML</name>
<keyword evidence="5" id="KW-0969">Cilium</keyword>
<evidence type="ECO:0000256" key="8">
    <source>
        <dbReference type="ARBA" id="ARBA00037841"/>
    </source>
</evidence>
<feature type="domain" description="Dynein regulatory complex protein 1 C-terminal" evidence="14">
    <location>
        <begin position="444"/>
        <end position="490"/>
    </location>
</feature>
<dbReference type="Gramene" id="EFJ34692">
    <property type="protein sequence ID" value="EFJ34692"/>
    <property type="gene ID" value="SELMODRAFT_405542"/>
</dbReference>
<dbReference type="InterPro" id="IPR039505">
    <property type="entry name" value="DRC1/2_N"/>
</dbReference>
<dbReference type="InterPro" id="IPR039750">
    <property type="entry name" value="DRC1/DRC2"/>
</dbReference>
<comment type="function">
    <text evidence="11">Component of the nexin-dynein regulatory complex (N-DRC), a key regulator of ciliary/flagellar motility which maintains the alignment and integrity of the distal axoneme and regulates microtubule sliding in motile axonemes. Plays a critical role in the assembly of N-DRC and also stabilizes the assembly of multiple inner dynein arms and radial spokes. Coassembles with DRC1 to form a central scaffold needed for assembly of the N-DRC and its attachment to the outer doublet microtubules.</text>
</comment>
<dbReference type="STRING" id="88036.D8QYX5"/>
<keyword evidence="3" id="KW-0282">Flagellum</keyword>
<evidence type="ECO:0000259" key="14">
    <source>
        <dbReference type="Pfam" id="PF14775"/>
    </source>
</evidence>
<comment type="subcellular location">
    <subcellularLocation>
        <location evidence="1">Cytoplasm</location>
        <location evidence="1">Cytoskeleton</location>
        <location evidence="1">Flagellum axoneme</location>
    </subcellularLocation>
    <subcellularLocation>
        <location evidence="8">Cytoplasm</location>
        <location evidence="8">Cytoskeleton</location>
        <location evidence="8">Flagellum basal body</location>
    </subcellularLocation>
</comment>
<dbReference type="AlphaFoldDB" id="D8QYX5"/>
<feature type="coiled-coil region" evidence="12">
    <location>
        <begin position="164"/>
        <end position="235"/>
    </location>
</feature>
<dbReference type="GO" id="GO:0005858">
    <property type="term" value="C:axonemal dynein complex"/>
    <property type="evidence" value="ECO:0007669"/>
    <property type="project" value="InterPro"/>
</dbReference>
<dbReference type="Proteomes" id="UP000001514">
    <property type="component" value="Unassembled WGS sequence"/>
</dbReference>
<evidence type="ECO:0000256" key="2">
    <source>
        <dbReference type="ARBA" id="ARBA00022490"/>
    </source>
</evidence>
<gene>
    <name evidence="15" type="ORF">SELMODRAFT_405542</name>
</gene>
<dbReference type="HOGENOM" id="CLU_026536_3_0_1"/>
<protein>
    <recommendedName>
        <fullName evidence="10">Dynein regulatory complex subunit 2</fullName>
    </recommendedName>
</protein>
<evidence type="ECO:0000256" key="4">
    <source>
        <dbReference type="ARBA" id="ARBA00023054"/>
    </source>
</evidence>
<organism evidence="16">
    <name type="scientific">Selaginella moellendorffii</name>
    <name type="common">Spikemoss</name>
    <dbReference type="NCBI Taxonomy" id="88036"/>
    <lineage>
        <taxon>Eukaryota</taxon>
        <taxon>Viridiplantae</taxon>
        <taxon>Streptophyta</taxon>
        <taxon>Embryophyta</taxon>
        <taxon>Tracheophyta</taxon>
        <taxon>Lycopodiopsida</taxon>
        <taxon>Selaginellales</taxon>
        <taxon>Selaginellaceae</taxon>
        <taxon>Selaginella</taxon>
    </lineage>
</organism>
<evidence type="ECO:0000313" key="15">
    <source>
        <dbReference type="EMBL" id="EFJ34692.1"/>
    </source>
</evidence>
<keyword evidence="16" id="KW-1185">Reference proteome</keyword>
<dbReference type="GO" id="GO:0003352">
    <property type="term" value="P:regulation of cilium movement"/>
    <property type="evidence" value="ECO:0000318"/>
    <property type="project" value="GO_Central"/>
</dbReference>
<dbReference type="Pfam" id="PF14772">
    <property type="entry name" value="NYD-SP28"/>
    <property type="match status" value="1"/>
</dbReference>
<sequence>MAKGKKMTPEEKKLKAQMMTLKVTLMAEEARKKKEAEQRARLVQLQASFLEREERYTKDNTREIHAKWREILRQDKTKELREEVMQCSEEHDFQVRRKDALISSLFKELEESEGQHLMLFSKHLHIVDGLIDLHYSRLKGMDEEFQNRLHELSTDFNNEKMDVVRAHDKQKKVLNDMMAAMEAEFKEAETEMRQEFEANREELKNKNMEEYNVLKISLENAIEELERRLEQTHQSYLSSTDTKTQAFKRMIEKDKVTAKLIEQRMRKLIHIHESISYWRAKIATNRGLNSREWEGINKALRDQKDSVNQHYQELKKKLLKMRNSEHIKLKEISKMSEEARLDLTGKLEVSERIIRLGDLNCKLETEHERIFPFDPLHCSRSIMPDLLPEDDDTADDVVDTKVKGQKRSVTITEKPRILCHGEKLEKQEEVYRPAAYATDKSGSEVEEWNYLSQFQQRYNKVLLDKMALDLEKKRVAAENFRLQSALTQYLDGITVNDNVLKGPMNTLLMVSSIGKVRA</sequence>
<dbReference type="KEGG" id="smo:SELMODRAFT_405542"/>
<proteinExistence type="inferred from homology"/>
<evidence type="ECO:0000256" key="10">
    <source>
        <dbReference type="ARBA" id="ARBA00040899"/>
    </source>
</evidence>
<feature type="coiled-coil region" evidence="12">
    <location>
        <begin position="297"/>
        <end position="324"/>
    </location>
</feature>
<evidence type="ECO:0000259" key="13">
    <source>
        <dbReference type="Pfam" id="PF14772"/>
    </source>
</evidence>
<reference evidence="15 16" key="1">
    <citation type="journal article" date="2011" name="Science">
        <title>The Selaginella genome identifies genetic changes associated with the evolution of vascular plants.</title>
        <authorList>
            <person name="Banks J.A."/>
            <person name="Nishiyama T."/>
            <person name="Hasebe M."/>
            <person name="Bowman J.L."/>
            <person name="Gribskov M."/>
            <person name="dePamphilis C."/>
            <person name="Albert V.A."/>
            <person name="Aono N."/>
            <person name="Aoyama T."/>
            <person name="Ambrose B.A."/>
            <person name="Ashton N.W."/>
            <person name="Axtell M.J."/>
            <person name="Barker E."/>
            <person name="Barker M.S."/>
            <person name="Bennetzen J.L."/>
            <person name="Bonawitz N.D."/>
            <person name="Chapple C."/>
            <person name="Cheng C."/>
            <person name="Correa L.G."/>
            <person name="Dacre M."/>
            <person name="DeBarry J."/>
            <person name="Dreyer I."/>
            <person name="Elias M."/>
            <person name="Engstrom E.M."/>
            <person name="Estelle M."/>
            <person name="Feng L."/>
            <person name="Finet C."/>
            <person name="Floyd S.K."/>
            <person name="Frommer W.B."/>
            <person name="Fujita T."/>
            <person name="Gramzow L."/>
            <person name="Gutensohn M."/>
            <person name="Harholt J."/>
            <person name="Hattori M."/>
            <person name="Heyl A."/>
            <person name="Hirai T."/>
            <person name="Hiwatashi Y."/>
            <person name="Ishikawa M."/>
            <person name="Iwata M."/>
            <person name="Karol K.G."/>
            <person name="Koehler B."/>
            <person name="Kolukisaoglu U."/>
            <person name="Kubo M."/>
            <person name="Kurata T."/>
            <person name="Lalonde S."/>
            <person name="Li K."/>
            <person name="Li Y."/>
            <person name="Litt A."/>
            <person name="Lyons E."/>
            <person name="Manning G."/>
            <person name="Maruyama T."/>
            <person name="Michael T.P."/>
            <person name="Mikami K."/>
            <person name="Miyazaki S."/>
            <person name="Morinaga S."/>
            <person name="Murata T."/>
            <person name="Mueller-Roeber B."/>
            <person name="Nelson D.R."/>
            <person name="Obara M."/>
            <person name="Oguri Y."/>
            <person name="Olmstead R.G."/>
            <person name="Onodera N."/>
            <person name="Petersen B.L."/>
            <person name="Pils B."/>
            <person name="Prigge M."/>
            <person name="Rensing S.A."/>
            <person name="Riano-Pachon D.M."/>
            <person name="Roberts A.W."/>
            <person name="Sato Y."/>
            <person name="Scheller H.V."/>
            <person name="Schulz B."/>
            <person name="Schulz C."/>
            <person name="Shakirov E.V."/>
            <person name="Shibagaki N."/>
            <person name="Shinohara N."/>
            <person name="Shippen D.E."/>
            <person name="Soerensen I."/>
            <person name="Sotooka R."/>
            <person name="Sugimoto N."/>
            <person name="Sugita M."/>
            <person name="Sumikawa N."/>
            <person name="Tanurdzic M."/>
            <person name="Theissen G."/>
            <person name="Ulvskov P."/>
            <person name="Wakazuki S."/>
            <person name="Weng J.K."/>
            <person name="Willats W.W."/>
            <person name="Wipf D."/>
            <person name="Wolf P.G."/>
            <person name="Yang L."/>
            <person name="Zimmer A.D."/>
            <person name="Zhu Q."/>
            <person name="Mitros T."/>
            <person name="Hellsten U."/>
            <person name="Loque D."/>
            <person name="Otillar R."/>
            <person name="Salamov A."/>
            <person name="Schmutz J."/>
            <person name="Shapiro H."/>
            <person name="Lindquist E."/>
            <person name="Lucas S."/>
            <person name="Rokhsar D."/>
            <person name="Grigoriev I.V."/>
        </authorList>
    </citation>
    <scope>NUCLEOTIDE SEQUENCE [LARGE SCALE GENOMIC DNA]</scope>
</reference>
<dbReference type="PANTHER" id="PTHR21625">
    <property type="entry name" value="NYD-SP28 PROTEIN"/>
    <property type="match status" value="1"/>
</dbReference>
<dbReference type="Pfam" id="PF14775">
    <property type="entry name" value="NYD-SP28_assoc"/>
    <property type="match status" value="1"/>
</dbReference>
<evidence type="ECO:0000313" key="16">
    <source>
        <dbReference type="Proteomes" id="UP000001514"/>
    </source>
</evidence>
<evidence type="ECO:0000256" key="3">
    <source>
        <dbReference type="ARBA" id="ARBA00022846"/>
    </source>
</evidence>
<dbReference type="InterPro" id="IPR029440">
    <property type="entry name" value="DRC1_C"/>
</dbReference>
<dbReference type="GO" id="GO:0005930">
    <property type="term" value="C:axoneme"/>
    <property type="evidence" value="ECO:0000318"/>
    <property type="project" value="GO_Central"/>
</dbReference>
<feature type="coiled-coil region" evidence="12">
    <location>
        <begin position="26"/>
        <end position="53"/>
    </location>
</feature>
<evidence type="ECO:0000256" key="11">
    <source>
        <dbReference type="ARBA" id="ARBA00045865"/>
    </source>
</evidence>
<accession>D8QYX5</accession>
<dbReference type="PANTHER" id="PTHR21625:SF0">
    <property type="entry name" value="DYNEIN REGULATORY COMPLEX SUBUNIT 2"/>
    <property type="match status" value="1"/>
</dbReference>
<dbReference type="InParanoid" id="D8QYX5"/>
<keyword evidence="6" id="KW-0206">Cytoskeleton</keyword>
<evidence type="ECO:0000256" key="6">
    <source>
        <dbReference type="ARBA" id="ARBA00023212"/>
    </source>
</evidence>
<comment type="similarity">
    <text evidence="9">Belongs to the DRC2 family.</text>
</comment>
<evidence type="ECO:0000256" key="7">
    <source>
        <dbReference type="ARBA" id="ARBA00023273"/>
    </source>
</evidence>
<dbReference type="GO" id="GO:0060285">
    <property type="term" value="P:cilium-dependent cell motility"/>
    <property type="evidence" value="ECO:0000318"/>
    <property type="project" value="GO_Central"/>
</dbReference>
<keyword evidence="7" id="KW-0966">Cell projection</keyword>
<feature type="domain" description="Dynein regulatory complex protein 1/2 N-terminal" evidence="13">
    <location>
        <begin position="26"/>
        <end position="125"/>
    </location>
</feature>
<dbReference type="OMA" id="WEYLDLF"/>
<keyword evidence="4 12" id="KW-0175">Coiled coil</keyword>
<dbReference type="EMBL" id="GL377569">
    <property type="protein sequence ID" value="EFJ34692.1"/>
    <property type="molecule type" value="Genomic_DNA"/>
</dbReference>
<dbReference type="eggNOG" id="ENOG502QQDD">
    <property type="taxonomic scope" value="Eukaryota"/>
</dbReference>
<evidence type="ECO:0000256" key="1">
    <source>
        <dbReference type="ARBA" id="ARBA00004611"/>
    </source>
</evidence>
<evidence type="ECO:0000256" key="9">
    <source>
        <dbReference type="ARBA" id="ARBA00038424"/>
    </source>
</evidence>
<evidence type="ECO:0000256" key="12">
    <source>
        <dbReference type="SAM" id="Coils"/>
    </source>
</evidence>